<evidence type="ECO:0000259" key="2">
    <source>
        <dbReference type="Pfam" id="PF00586"/>
    </source>
</evidence>
<evidence type="ECO:0000313" key="5">
    <source>
        <dbReference type="Proteomes" id="UP000247523"/>
    </source>
</evidence>
<comment type="similarity">
    <text evidence="1">Belongs to the HypE family.</text>
</comment>
<evidence type="ECO:0000259" key="3">
    <source>
        <dbReference type="Pfam" id="PF02769"/>
    </source>
</evidence>
<evidence type="ECO:0000313" key="4">
    <source>
        <dbReference type="EMBL" id="PXV91741.1"/>
    </source>
</evidence>
<sequence length="329" mass="35560">MKVGKVSETVLKRSVLKQIRTKREELLLGAGVGEDCAAIKLKEDETFVISTDPITGTVKDIGSLSVHVTANDLASAGAEPVAIMLTILLPEDSYESDLKEMMSQIEEVCAQLHIQIAGGHTEITRAVNQPIISISGIGKVKDGKVISTGGAKPGQDIVVTKWIGIEGTSILAKDHELELLEKYPRNLIESAKNLDHYISVVTEAAEAVKSGVSAMHDVTEGGIFGALWEMAEASGVGLEIDLKKIPIKQETVEICEFYDLNPYCLISSGCMLMAIDNGYDLVRNLEKLGINAAVIGKAVTGKDRVILNEDEKRFLEPPKSDEIYNVKSV</sequence>
<keyword evidence="4" id="KW-0808">Transferase</keyword>
<dbReference type="PIRSF" id="PIRSF005644">
    <property type="entry name" value="Hdrgns_mtr_HypE"/>
    <property type="match status" value="1"/>
</dbReference>
<dbReference type="Pfam" id="PF02769">
    <property type="entry name" value="AIRS_C"/>
    <property type="match status" value="1"/>
</dbReference>
<name>A0A255IDC6_9FIRM</name>
<dbReference type="Pfam" id="PF00586">
    <property type="entry name" value="AIRS"/>
    <property type="match status" value="1"/>
</dbReference>
<dbReference type="Gene3D" id="3.30.1330.10">
    <property type="entry name" value="PurM-like, N-terminal domain"/>
    <property type="match status" value="1"/>
</dbReference>
<feature type="domain" description="PurM-like C-terminal" evidence="3">
    <location>
        <begin position="152"/>
        <end position="304"/>
    </location>
</feature>
<dbReference type="Proteomes" id="UP000247523">
    <property type="component" value="Unassembled WGS sequence"/>
</dbReference>
<dbReference type="InterPro" id="IPR011854">
    <property type="entry name" value="HypE"/>
</dbReference>
<organism evidence="4 5">
    <name type="scientific">Lachnotalea glycerini</name>
    <dbReference type="NCBI Taxonomy" id="1763509"/>
    <lineage>
        <taxon>Bacteria</taxon>
        <taxon>Bacillati</taxon>
        <taxon>Bacillota</taxon>
        <taxon>Clostridia</taxon>
        <taxon>Lachnospirales</taxon>
        <taxon>Lachnospiraceae</taxon>
        <taxon>Lachnotalea</taxon>
    </lineage>
</organism>
<feature type="domain" description="PurM-like N-terminal" evidence="2">
    <location>
        <begin position="33"/>
        <end position="140"/>
    </location>
</feature>
<dbReference type="RefSeq" id="WP_094378091.1">
    <property type="nucleotide sequence ID" value="NZ_QICS01000003.1"/>
</dbReference>
<dbReference type="InterPro" id="IPR036921">
    <property type="entry name" value="PurM-like_N_sf"/>
</dbReference>
<dbReference type="InterPro" id="IPR010918">
    <property type="entry name" value="PurM-like_C_dom"/>
</dbReference>
<dbReference type="GO" id="GO:0051604">
    <property type="term" value="P:protein maturation"/>
    <property type="evidence" value="ECO:0007669"/>
    <property type="project" value="TreeGrafter"/>
</dbReference>
<protein>
    <submittedName>
        <fullName evidence="4">Thiamin-phosphate kinase</fullName>
    </submittedName>
</protein>
<comment type="caution">
    <text evidence="4">The sequence shown here is derived from an EMBL/GenBank/DDBJ whole genome shotgun (WGS) entry which is preliminary data.</text>
</comment>
<dbReference type="InterPro" id="IPR016188">
    <property type="entry name" value="PurM-like_N"/>
</dbReference>
<dbReference type="CDD" id="cd06061">
    <property type="entry name" value="PurM-like1"/>
    <property type="match status" value="1"/>
</dbReference>
<dbReference type="GO" id="GO:0016301">
    <property type="term" value="F:kinase activity"/>
    <property type="evidence" value="ECO:0007669"/>
    <property type="project" value="UniProtKB-KW"/>
</dbReference>
<dbReference type="PANTHER" id="PTHR30303">
    <property type="entry name" value="HYDROGENASE ISOENZYMES FORMATION PROTEIN HYPE"/>
    <property type="match status" value="1"/>
</dbReference>
<dbReference type="Gene3D" id="3.90.650.10">
    <property type="entry name" value="PurM-like C-terminal domain"/>
    <property type="match status" value="1"/>
</dbReference>
<dbReference type="SUPFAM" id="SSF55326">
    <property type="entry name" value="PurM N-terminal domain-like"/>
    <property type="match status" value="1"/>
</dbReference>
<keyword evidence="4" id="KW-0418">Kinase</keyword>
<dbReference type="AlphaFoldDB" id="A0A255IDC6"/>
<accession>A0A255IDC6</accession>
<dbReference type="InterPro" id="IPR036676">
    <property type="entry name" value="PurM-like_C_sf"/>
</dbReference>
<gene>
    <name evidence="4" type="ORF">C8E03_103304</name>
</gene>
<dbReference type="PANTHER" id="PTHR30303:SF4">
    <property type="entry name" value="HYDROGENASE EXPRESSION_FORMATION PROTEIN HYPE"/>
    <property type="match status" value="1"/>
</dbReference>
<proteinExistence type="inferred from homology"/>
<reference evidence="4 5" key="1">
    <citation type="submission" date="2018-05" db="EMBL/GenBank/DDBJ databases">
        <title>Genomic Encyclopedia of Type Strains, Phase IV (KMG-IV): sequencing the most valuable type-strain genomes for metagenomic binning, comparative biology and taxonomic classification.</title>
        <authorList>
            <person name="Goeker M."/>
        </authorList>
    </citation>
    <scope>NUCLEOTIDE SEQUENCE [LARGE SCALE GENOMIC DNA]</scope>
    <source>
        <strain evidence="4 5">DSM 28816</strain>
    </source>
</reference>
<dbReference type="SUPFAM" id="SSF56042">
    <property type="entry name" value="PurM C-terminal domain-like"/>
    <property type="match status" value="1"/>
</dbReference>
<dbReference type="EMBL" id="QICS01000003">
    <property type="protein sequence ID" value="PXV91741.1"/>
    <property type="molecule type" value="Genomic_DNA"/>
</dbReference>
<evidence type="ECO:0000256" key="1">
    <source>
        <dbReference type="ARBA" id="ARBA00006243"/>
    </source>
</evidence>